<keyword evidence="1" id="KW-0472">Membrane</keyword>
<dbReference type="Proteomes" id="UP000318538">
    <property type="component" value="Chromosome"/>
</dbReference>
<accession>A0A517NDD7</accession>
<protein>
    <submittedName>
        <fullName evidence="2">Uncharacterized protein</fullName>
    </submittedName>
</protein>
<proteinExistence type="predicted"/>
<evidence type="ECO:0000313" key="3">
    <source>
        <dbReference type="Proteomes" id="UP000318538"/>
    </source>
</evidence>
<name>A0A517NDD7_9BACT</name>
<keyword evidence="1" id="KW-1133">Transmembrane helix</keyword>
<evidence type="ECO:0000313" key="2">
    <source>
        <dbReference type="EMBL" id="QDT05141.1"/>
    </source>
</evidence>
<keyword evidence="3" id="KW-1185">Reference proteome</keyword>
<sequence>MRTRTRLTGFVIKALASNRAICIVLMLARIFMTCVRMSVMIVVSVIETNHVRNVHHHLLNIVTVRVTRVSVMHATTQQCMKHYGGHRRIGEEFVKHVRFVRTRTIGVLRLIVAVVLSAFSIEGYTEFFSGQVLHELCQSKNDCESLGNIAKPTSGKFLKRCQSDLDTVPS</sequence>
<evidence type="ECO:0000256" key="1">
    <source>
        <dbReference type="SAM" id="Phobius"/>
    </source>
</evidence>
<feature type="transmembrane region" description="Helical" evidence="1">
    <location>
        <begin position="21"/>
        <end position="46"/>
    </location>
</feature>
<dbReference type="KEGG" id="rlc:K227x_35400"/>
<keyword evidence="1" id="KW-0812">Transmembrane</keyword>
<dbReference type="EMBL" id="CP036525">
    <property type="protein sequence ID" value="QDT05141.1"/>
    <property type="molecule type" value="Genomic_DNA"/>
</dbReference>
<reference evidence="2 3" key="1">
    <citation type="submission" date="2019-02" db="EMBL/GenBank/DDBJ databases">
        <title>Deep-cultivation of Planctomycetes and their phenomic and genomic characterization uncovers novel biology.</title>
        <authorList>
            <person name="Wiegand S."/>
            <person name="Jogler M."/>
            <person name="Boedeker C."/>
            <person name="Pinto D."/>
            <person name="Vollmers J."/>
            <person name="Rivas-Marin E."/>
            <person name="Kohn T."/>
            <person name="Peeters S.H."/>
            <person name="Heuer A."/>
            <person name="Rast P."/>
            <person name="Oberbeckmann S."/>
            <person name="Bunk B."/>
            <person name="Jeske O."/>
            <person name="Meyerdierks A."/>
            <person name="Storesund J.E."/>
            <person name="Kallscheuer N."/>
            <person name="Luecker S."/>
            <person name="Lage O.M."/>
            <person name="Pohl T."/>
            <person name="Merkel B.J."/>
            <person name="Hornburger P."/>
            <person name="Mueller R.-W."/>
            <person name="Bruemmer F."/>
            <person name="Labrenz M."/>
            <person name="Spormann A.M."/>
            <person name="Op den Camp H."/>
            <person name="Overmann J."/>
            <person name="Amann R."/>
            <person name="Jetten M.S.M."/>
            <person name="Mascher T."/>
            <person name="Medema M.H."/>
            <person name="Devos D.P."/>
            <person name="Kaster A.-K."/>
            <person name="Ovreas L."/>
            <person name="Rohde M."/>
            <person name="Galperin M.Y."/>
            <person name="Jogler C."/>
        </authorList>
    </citation>
    <scope>NUCLEOTIDE SEQUENCE [LARGE SCALE GENOMIC DNA]</scope>
    <source>
        <strain evidence="2 3">K22_7</strain>
    </source>
</reference>
<gene>
    <name evidence="2" type="ORF">K227x_35400</name>
</gene>
<organism evidence="2 3">
    <name type="scientific">Rubripirellula lacrimiformis</name>
    <dbReference type="NCBI Taxonomy" id="1930273"/>
    <lineage>
        <taxon>Bacteria</taxon>
        <taxon>Pseudomonadati</taxon>
        <taxon>Planctomycetota</taxon>
        <taxon>Planctomycetia</taxon>
        <taxon>Pirellulales</taxon>
        <taxon>Pirellulaceae</taxon>
        <taxon>Rubripirellula</taxon>
    </lineage>
</organism>
<dbReference type="AlphaFoldDB" id="A0A517NDD7"/>